<dbReference type="EMBL" id="FNDI01000050">
    <property type="protein sequence ID" value="SDJ43015.1"/>
    <property type="molecule type" value="Genomic_DNA"/>
</dbReference>
<proteinExistence type="predicted"/>
<reference evidence="1" key="1">
    <citation type="submission" date="2016-10" db="EMBL/GenBank/DDBJ databases">
        <authorList>
            <person name="Varghese N."/>
            <person name="Submissions S."/>
        </authorList>
    </citation>
    <scope>NUCLEOTIDE SEQUENCE [LARGE SCALE GENOMIC DNA]</scope>
    <source>
        <strain evidence="1">YR281</strain>
    </source>
</reference>
<name>A0A7Z7BK10_9BURK</name>
<sequence>MRRLSARHRWLAWRLRGRKGKSHAIDWLSLLTGARGVSKPVSVLLSRIRKRHATCCIVEQGTTHLLPYVTAHVCRVPGVHDECRMRNGTLLARCMATMSGRDVSCRCVVSSNSGCNVMNSLRAMVERWLAHMPPSRVSFARFKCDSSGRRCHVRVHVHRPEGDVAIHFFRHCDGMWRVFPPASAPIVMGYPRMSRSRPTT</sequence>
<comment type="caution">
    <text evidence="1">The sequence shown here is derived from an EMBL/GenBank/DDBJ whole genome shotgun (WGS) entry which is preliminary data.</text>
</comment>
<protein>
    <submittedName>
        <fullName evidence="1">Uncharacterized protein</fullName>
    </submittedName>
</protein>
<keyword evidence="2" id="KW-1185">Reference proteome</keyword>
<gene>
    <name evidence="1" type="ORF">SAMN04487926_15012</name>
</gene>
<dbReference type="AlphaFoldDB" id="A0A7Z7BK10"/>
<dbReference type="Proteomes" id="UP000198900">
    <property type="component" value="Unassembled WGS sequence"/>
</dbReference>
<evidence type="ECO:0000313" key="2">
    <source>
        <dbReference type="Proteomes" id="UP000198900"/>
    </source>
</evidence>
<accession>A0A7Z7BK10</accession>
<organism evidence="1 2">
    <name type="scientific">Paraburkholderia steynii</name>
    <dbReference type="NCBI Taxonomy" id="1245441"/>
    <lineage>
        <taxon>Bacteria</taxon>
        <taxon>Pseudomonadati</taxon>
        <taxon>Pseudomonadota</taxon>
        <taxon>Betaproteobacteria</taxon>
        <taxon>Burkholderiales</taxon>
        <taxon>Burkholderiaceae</taxon>
        <taxon>Paraburkholderia</taxon>
    </lineage>
</organism>
<evidence type="ECO:0000313" key="1">
    <source>
        <dbReference type="EMBL" id="SDJ43015.1"/>
    </source>
</evidence>